<sequence>MSSITETLLDDWQQAVGRQQVAEEVLAASALQRFGRAVGCRDELGGVPLPHWAFFLPSPLDEEIGSDGHPRRGDFLPDVTLPRRMYAASSIEFVSDLEIGAPARQVSTVADLTHKSGSTGDLVFAKVEKRLEQEGSLRVREVQTYVYRGEGEPAPMPVPADDTPEGERWQPDEVNLFRFSAATANGHRIHYDHPYTTQVEGYPALIVHGPFTAAKLAALAMRDGALASFSFRAMAPLFVGQPITLRRSDENTYEAVRCDGLIAMSAKASFR</sequence>
<dbReference type="RefSeq" id="WP_221425745.1">
    <property type="nucleotide sequence ID" value="NZ_CP081295.1"/>
</dbReference>
<dbReference type="Gene3D" id="3.10.129.10">
    <property type="entry name" value="Hotdog Thioesterase"/>
    <property type="match status" value="1"/>
</dbReference>
<keyword evidence="2" id="KW-1185">Reference proteome</keyword>
<evidence type="ECO:0008006" key="3">
    <source>
        <dbReference type="Google" id="ProtNLM"/>
    </source>
</evidence>
<evidence type="ECO:0000313" key="2">
    <source>
        <dbReference type="Proteomes" id="UP000824281"/>
    </source>
</evidence>
<name>A0ABX8ZMQ9_9SPHN</name>
<reference evidence="1 2" key="1">
    <citation type="submission" date="2021-08" db="EMBL/GenBank/DDBJ databases">
        <title>Comparative Genomics Analysis of the Genus Qipengyuania Reveals Extensive Genetic Diversity and Metabolic Versatility, Including the Description of Fifteen Novel Species.</title>
        <authorList>
            <person name="Liu Y."/>
        </authorList>
    </citation>
    <scope>NUCLEOTIDE SEQUENCE [LARGE SCALE GENOMIC DNA]</scope>
    <source>
        <strain evidence="1 2">1NDH13</strain>
    </source>
</reference>
<dbReference type="InterPro" id="IPR029069">
    <property type="entry name" value="HotDog_dom_sf"/>
</dbReference>
<dbReference type="InterPro" id="IPR052741">
    <property type="entry name" value="Mitochondrial_HTD2"/>
</dbReference>
<gene>
    <name evidence="1" type="ORF">K3148_02390</name>
</gene>
<proteinExistence type="predicted"/>
<dbReference type="SUPFAM" id="SSF54637">
    <property type="entry name" value="Thioesterase/thiol ester dehydrase-isomerase"/>
    <property type="match status" value="1"/>
</dbReference>
<dbReference type="PANTHER" id="PTHR28152:SF1">
    <property type="entry name" value="HYDROXYACYL-THIOESTER DEHYDRATASE TYPE 2, MITOCHONDRIAL"/>
    <property type="match status" value="1"/>
</dbReference>
<dbReference type="EMBL" id="CP081295">
    <property type="protein sequence ID" value="QZD90272.1"/>
    <property type="molecule type" value="Genomic_DNA"/>
</dbReference>
<dbReference type="Proteomes" id="UP000824281">
    <property type="component" value="Chromosome"/>
</dbReference>
<dbReference type="PANTHER" id="PTHR28152">
    <property type="entry name" value="HYDROXYACYL-THIOESTER DEHYDRATASE TYPE 2, MITOCHONDRIAL"/>
    <property type="match status" value="1"/>
</dbReference>
<protein>
    <recommendedName>
        <fullName evidence="3">N-terminal of MaoC-like dehydratase domain-containing protein</fullName>
    </recommendedName>
</protein>
<accession>A0ABX8ZMQ9</accession>
<evidence type="ECO:0000313" key="1">
    <source>
        <dbReference type="EMBL" id="QZD90272.1"/>
    </source>
</evidence>
<organism evidence="1 2">
    <name type="scientific">Qipengyuania aurantiaca</name>
    <dbReference type="NCBI Taxonomy" id="2867233"/>
    <lineage>
        <taxon>Bacteria</taxon>
        <taxon>Pseudomonadati</taxon>
        <taxon>Pseudomonadota</taxon>
        <taxon>Alphaproteobacteria</taxon>
        <taxon>Sphingomonadales</taxon>
        <taxon>Erythrobacteraceae</taxon>
        <taxon>Qipengyuania</taxon>
    </lineage>
</organism>